<sequence length="47" mass="5522">MRYPSLRLFDPFIFFLRKQEGSRTPGHCKEDMKSTFSPGHSCFSPVR</sequence>
<organism evidence="1 2">
    <name type="scientific">Sorghum bicolor</name>
    <name type="common">Sorghum</name>
    <name type="synonym">Sorghum vulgare</name>
    <dbReference type="NCBI Taxonomy" id="4558"/>
    <lineage>
        <taxon>Eukaryota</taxon>
        <taxon>Viridiplantae</taxon>
        <taxon>Streptophyta</taxon>
        <taxon>Embryophyta</taxon>
        <taxon>Tracheophyta</taxon>
        <taxon>Spermatophyta</taxon>
        <taxon>Magnoliopsida</taxon>
        <taxon>Liliopsida</taxon>
        <taxon>Poales</taxon>
        <taxon>Poaceae</taxon>
        <taxon>PACMAD clade</taxon>
        <taxon>Panicoideae</taxon>
        <taxon>Andropogonodae</taxon>
        <taxon>Andropogoneae</taxon>
        <taxon>Sorghinae</taxon>
        <taxon>Sorghum</taxon>
    </lineage>
</organism>
<reference evidence="1" key="2">
    <citation type="submission" date="2020-10" db="EMBL/GenBank/DDBJ databases">
        <authorList>
            <person name="Cooper E.A."/>
            <person name="Brenton Z.W."/>
            <person name="Flinn B.S."/>
            <person name="Jenkins J."/>
            <person name="Shu S."/>
            <person name="Flowers D."/>
            <person name="Luo F."/>
            <person name="Wang Y."/>
            <person name="Xia P."/>
            <person name="Barry K."/>
            <person name="Daum C."/>
            <person name="Lipzen A."/>
            <person name="Yoshinaga Y."/>
            <person name="Schmutz J."/>
            <person name="Saski C."/>
            <person name="Vermerris W."/>
            <person name="Kresovich S."/>
        </authorList>
    </citation>
    <scope>NUCLEOTIDE SEQUENCE</scope>
</reference>
<dbReference type="EMBL" id="CM027687">
    <property type="protein sequence ID" value="KAG0521141.1"/>
    <property type="molecule type" value="Genomic_DNA"/>
</dbReference>
<evidence type="ECO:0000313" key="2">
    <source>
        <dbReference type="Proteomes" id="UP000807115"/>
    </source>
</evidence>
<accession>A0A921U7Z6</accession>
<dbReference type="AlphaFoldDB" id="A0A921U7Z6"/>
<dbReference type="Proteomes" id="UP000807115">
    <property type="component" value="Chromosome 8"/>
</dbReference>
<proteinExistence type="predicted"/>
<name>A0A921U7Z6_SORBI</name>
<comment type="caution">
    <text evidence="1">The sequence shown here is derived from an EMBL/GenBank/DDBJ whole genome shotgun (WGS) entry which is preliminary data.</text>
</comment>
<gene>
    <name evidence="1" type="ORF">BDA96_08G135800</name>
</gene>
<reference evidence="1" key="1">
    <citation type="journal article" date="2019" name="BMC Genomics">
        <title>A new reference genome for Sorghum bicolor reveals high levels of sequence similarity between sweet and grain genotypes: implications for the genetics of sugar metabolism.</title>
        <authorList>
            <person name="Cooper E.A."/>
            <person name="Brenton Z.W."/>
            <person name="Flinn B.S."/>
            <person name="Jenkins J."/>
            <person name="Shu S."/>
            <person name="Flowers D."/>
            <person name="Luo F."/>
            <person name="Wang Y."/>
            <person name="Xia P."/>
            <person name="Barry K."/>
            <person name="Daum C."/>
            <person name="Lipzen A."/>
            <person name="Yoshinaga Y."/>
            <person name="Schmutz J."/>
            <person name="Saski C."/>
            <person name="Vermerris W."/>
            <person name="Kresovich S."/>
        </authorList>
    </citation>
    <scope>NUCLEOTIDE SEQUENCE</scope>
</reference>
<protein>
    <submittedName>
        <fullName evidence="1">Uncharacterized protein</fullName>
    </submittedName>
</protein>
<evidence type="ECO:0000313" key="1">
    <source>
        <dbReference type="EMBL" id="KAG0521141.1"/>
    </source>
</evidence>